<dbReference type="PROSITE" id="PS51186">
    <property type="entry name" value="GNAT"/>
    <property type="match status" value="1"/>
</dbReference>
<protein>
    <submittedName>
        <fullName evidence="2">GNAT domain-containing protein</fullName>
    </submittedName>
</protein>
<dbReference type="InterPro" id="IPR016181">
    <property type="entry name" value="Acyl_CoA_acyltransferase"/>
</dbReference>
<dbReference type="Gene3D" id="3.40.630.30">
    <property type="match status" value="1"/>
</dbReference>
<evidence type="ECO:0000313" key="3">
    <source>
        <dbReference type="Proteomes" id="UP001610446"/>
    </source>
</evidence>
<name>A0ABR4KYF4_9EURO</name>
<dbReference type="CDD" id="cd04301">
    <property type="entry name" value="NAT_SF"/>
    <property type="match status" value="1"/>
</dbReference>
<dbReference type="Pfam" id="PF13302">
    <property type="entry name" value="Acetyltransf_3"/>
    <property type="match status" value="1"/>
</dbReference>
<dbReference type="Proteomes" id="UP001610446">
    <property type="component" value="Unassembled WGS sequence"/>
</dbReference>
<evidence type="ECO:0000259" key="1">
    <source>
        <dbReference type="PROSITE" id="PS51186"/>
    </source>
</evidence>
<comment type="caution">
    <text evidence="2">The sequence shown here is derived from an EMBL/GenBank/DDBJ whole genome shotgun (WGS) entry which is preliminary data.</text>
</comment>
<keyword evidence="3" id="KW-1185">Reference proteome</keyword>
<reference evidence="2 3" key="1">
    <citation type="submission" date="2024-07" db="EMBL/GenBank/DDBJ databases">
        <title>Section-level genome sequencing and comparative genomics of Aspergillus sections Usti and Cavernicolus.</title>
        <authorList>
            <consortium name="Lawrence Berkeley National Laboratory"/>
            <person name="Nybo J.L."/>
            <person name="Vesth T.C."/>
            <person name="Theobald S."/>
            <person name="Frisvad J.C."/>
            <person name="Larsen T.O."/>
            <person name="Kjaerboelling I."/>
            <person name="Rothschild-Mancinelli K."/>
            <person name="Lyhne E.K."/>
            <person name="Kogle M.E."/>
            <person name="Barry K."/>
            <person name="Clum A."/>
            <person name="Na H."/>
            <person name="Ledsgaard L."/>
            <person name="Lin J."/>
            <person name="Lipzen A."/>
            <person name="Kuo A."/>
            <person name="Riley R."/>
            <person name="Mondo S."/>
            <person name="Labutti K."/>
            <person name="Haridas S."/>
            <person name="Pangalinan J."/>
            <person name="Salamov A.A."/>
            <person name="Simmons B.A."/>
            <person name="Magnuson J.K."/>
            <person name="Chen J."/>
            <person name="Drula E."/>
            <person name="Henrissat B."/>
            <person name="Wiebenga A."/>
            <person name="Lubbers R.J."/>
            <person name="Gomes A.C."/>
            <person name="Makela M.R."/>
            <person name="Stajich J."/>
            <person name="Grigoriev I.V."/>
            <person name="Mortensen U.H."/>
            <person name="De Vries R.P."/>
            <person name="Baker S.E."/>
            <person name="Andersen M.R."/>
        </authorList>
    </citation>
    <scope>NUCLEOTIDE SEQUENCE [LARGE SCALE GENOMIC DNA]</scope>
    <source>
        <strain evidence="2 3">CBS 123904</strain>
    </source>
</reference>
<dbReference type="EMBL" id="JBFXLU010000004">
    <property type="protein sequence ID" value="KAL2857284.1"/>
    <property type="molecule type" value="Genomic_DNA"/>
</dbReference>
<evidence type="ECO:0000313" key="2">
    <source>
        <dbReference type="EMBL" id="KAL2857284.1"/>
    </source>
</evidence>
<dbReference type="InterPro" id="IPR000182">
    <property type="entry name" value="GNAT_dom"/>
</dbReference>
<feature type="domain" description="N-acetyltransferase" evidence="1">
    <location>
        <begin position="35"/>
        <end position="209"/>
    </location>
</feature>
<gene>
    <name evidence="2" type="ORF">BJY01DRAFT_231038</name>
</gene>
<accession>A0ABR4KYF4</accession>
<dbReference type="SUPFAM" id="SSF55729">
    <property type="entry name" value="Acyl-CoA N-acyltransferases (Nat)"/>
    <property type="match status" value="1"/>
</dbReference>
<sequence>MATKYPADAPVFPTQKPAVIVPHPSELKPLYTERLVIRPLRIDNDEDAAGMFELRKRQDVVEWMWPFIADADISATKAWMRGKIFATPDGAGSVATRHFSFSILRRDDPDERILGAVALNSLDPAPSVGYFLHPDAWGKGYATEAVRALVDAWWGLPRAWDFGDEKVFGGVVCANVGSLRVLEKVGFEVYRYVEYGGKLAFMSMGRRGHSPEESS</sequence>
<dbReference type="InterPro" id="IPR051531">
    <property type="entry name" value="N-acetyltransferase"/>
</dbReference>
<dbReference type="PANTHER" id="PTHR43792:SF1">
    <property type="entry name" value="N-ACETYLTRANSFERASE DOMAIN-CONTAINING PROTEIN"/>
    <property type="match status" value="1"/>
</dbReference>
<dbReference type="PANTHER" id="PTHR43792">
    <property type="entry name" value="GNAT FAMILY, PUTATIVE (AFU_ORTHOLOGUE AFUA_3G00765)-RELATED-RELATED"/>
    <property type="match status" value="1"/>
</dbReference>
<proteinExistence type="predicted"/>
<organism evidence="2 3">
    <name type="scientific">Aspergillus pseudoustus</name>
    <dbReference type="NCBI Taxonomy" id="1810923"/>
    <lineage>
        <taxon>Eukaryota</taxon>
        <taxon>Fungi</taxon>
        <taxon>Dikarya</taxon>
        <taxon>Ascomycota</taxon>
        <taxon>Pezizomycotina</taxon>
        <taxon>Eurotiomycetes</taxon>
        <taxon>Eurotiomycetidae</taxon>
        <taxon>Eurotiales</taxon>
        <taxon>Aspergillaceae</taxon>
        <taxon>Aspergillus</taxon>
        <taxon>Aspergillus subgen. Nidulantes</taxon>
    </lineage>
</organism>